<proteinExistence type="predicted"/>
<evidence type="ECO:0000256" key="1">
    <source>
        <dbReference type="ARBA" id="ARBA00004651"/>
    </source>
</evidence>
<evidence type="ECO:0000256" key="2">
    <source>
        <dbReference type="ARBA" id="ARBA00022448"/>
    </source>
</evidence>
<keyword evidence="6" id="KW-0812">Transmembrane</keyword>
<reference evidence="10" key="1">
    <citation type="submission" date="2022-07" db="EMBL/GenBank/DDBJ databases">
        <title>Faecal culturing of patients with breast cancer.</title>
        <authorList>
            <person name="Teng N.M.Y."/>
            <person name="Kiu R."/>
            <person name="Evans R."/>
            <person name="Baker D.J."/>
            <person name="Zenner C."/>
            <person name="Robinson S.D."/>
            <person name="Hall L.J."/>
        </authorList>
    </citation>
    <scope>NUCLEOTIDE SEQUENCE</scope>
    <source>
        <strain evidence="10">LH1062</strain>
    </source>
</reference>
<comment type="subcellular location">
    <subcellularLocation>
        <location evidence="1">Cell membrane</location>
        <topology evidence="1">Multi-pass membrane protein</topology>
    </subcellularLocation>
</comment>
<evidence type="ECO:0000256" key="8">
    <source>
        <dbReference type="ARBA" id="ARBA00023136"/>
    </source>
</evidence>
<evidence type="ECO:0000256" key="7">
    <source>
        <dbReference type="ARBA" id="ARBA00022989"/>
    </source>
</evidence>
<dbReference type="Pfam" id="PF02378">
    <property type="entry name" value="PTS_EIIC"/>
    <property type="match status" value="1"/>
</dbReference>
<accession>A0ABY5HYS4</accession>
<organism evidence="10 11">
    <name type="scientific">Allocoprobacillus halotolerans</name>
    <dbReference type="NCBI Taxonomy" id="2944914"/>
    <lineage>
        <taxon>Bacteria</taxon>
        <taxon>Bacillati</taxon>
        <taxon>Bacillota</taxon>
        <taxon>Erysipelotrichia</taxon>
        <taxon>Erysipelotrichales</taxon>
        <taxon>Erysipelotrichaceae</taxon>
        <taxon>Allocoprobacillus</taxon>
    </lineage>
</organism>
<keyword evidence="5" id="KW-0598">Phosphotransferase system</keyword>
<evidence type="ECO:0000313" key="11">
    <source>
        <dbReference type="Proteomes" id="UP001060112"/>
    </source>
</evidence>
<dbReference type="InterPro" id="IPR050429">
    <property type="entry name" value="PTS_Glucose_EIICBA"/>
</dbReference>
<dbReference type="PANTHER" id="PTHR30009:SF24">
    <property type="entry name" value="PTS SYSTEM, IIBC COMPONENT"/>
    <property type="match status" value="1"/>
</dbReference>
<keyword evidence="8" id="KW-0472">Membrane</keyword>
<keyword evidence="7" id="KW-1133">Transmembrane helix</keyword>
<name>A0ABY5HYS4_9FIRM</name>
<evidence type="ECO:0000256" key="5">
    <source>
        <dbReference type="ARBA" id="ARBA00022683"/>
    </source>
</evidence>
<gene>
    <name evidence="10" type="ORF">NMU03_09030</name>
</gene>
<sequence>MFYIWPFIQNGIFTLGQFINDAGYFGTFVYGILKRALVSFGLHHVFLYAFLSNSDWWFNGCRWCCGQWSTKYFLCTVS</sequence>
<evidence type="ECO:0000313" key="10">
    <source>
        <dbReference type="EMBL" id="UTY37870.1"/>
    </source>
</evidence>
<protein>
    <submittedName>
        <fullName evidence="10">PTS transporter subunit EIIC</fullName>
    </submittedName>
</protein>
<evidence type="ECO:0000259" key="9">
    <source>
        <dbReference type="Pfam" id="PF02378"/>
    </source>
</evidence>
<feature type="domain" description="Phosphotransferase system EIIC" evidence="9">
    <location>
        <begin position="1"/>
        <end position="56"/>
    </location>
</feature>
<keyword evidence="4" id="KW-0762">Sugar transport</keyword>
<dbReference type="EMBL" id="CP101620">
    <property type="protein sequence ID" value="UTY37870.1"/>
    <property type="molecule type" value="Genomic_DNA"/>
</dbReference>
<evidence type="ECO:0000256" key="6">
    <source>
        <dbReference type="ARBA" id="ARBA00022692"/>
    </source>
</evidence>
<evidence type="ECO:0000256" key="4">
    <source>
        <dbReference type="ARBA" id="ARBA00022597"/>
    </source>
</evidence>
<dbReference type="PANTHER" id="PTHR30009">
    <property type="entry name" value="CYTOCHROME C-TYPE SYNTHESIS PROTEIN AND PTS TRANSMEMBRANE COMPONENT"/>
    <property type="match status" value="1"/>
</dbReference>
<dbReference type="InterPro" id="IPR003352">
    <property type="entry name" value="PTS_EIIC"/>
</dbReference>
<evidence type="ECO:0000256" key="3">
    <source>
        <dbReference type="ARBA" id="ARBA00022475"/>
    </source>
</evidence>
<keyword evidence="2" id="KW-0813">Transport</keyword>
<keyword evidence="11" id="KW-1185">Reference proteome</keyword>
<dbReference type="RefSeq" id="WP_290137815.1">
    <property type="nucleotide sequence ID" value="NZ_CP101620.1"/>
</dbReference>
<keyword evidence="3" id="KW-1003">Cell membrane</keyword>
<dbReference type="Proteomes" id="UP001060112">
    <property type="component" value="Chromosome"/>
</dbReference>